<dbReference type="Proteomes" id="UP001142393">
    <property type="component" value="Unassembled WGS sequence"/>
</dbReference>
<organism evidence="2 3">
    <name type="scientific">Lentinula detonsa</name>
    <dbReference type="NCBI Taxonomy" id="2804962"/>
    <lineage>
        <taxon>Eukaryota</taxon>
        <taxon>Fungi</taxon>
        <taxon>Dikarya</taxon>
        <taxon>Basidiomycota</taxon>
        <taxon>Agaricomycotina</taxon>
        <taxon>Agaricomycetes</taxon>
        <taxon>Agaricomycetidae</taxon>
        <taxon>Agaricales</taxon>
        <taxon>Marasmiineae</taxon>
        <taxon>Omphalotaceae</taxon>
        <taxon>Lentinula</taxon>
    </lineage>
</organism>
<dbReference type="EMBL" id="JANVFU010000013">
    <property type="protein sequence ID" value="KAJ3740844.1"/>
    <property type="molecule type" value="Genomic_DNA"/>
</dbReference>
<gene>
    <name evidence="2" type="ORF">DFH05DRAFT_1528637</name>
</gene>
<evidence type="ECO:0000256" key="1">
    <source>
        <dbReference type="SAM" id="MobiDB-lite"/>
    </source>
</evidence>
<comment type="caution">
    <text evidence="2">The sequence shown here is derived from an EMBL/GenBank/DDBJ whole genome shotgun (WGS) entry which is preliminary data.</text>
</comment>
<sequence length="208" mass="23191">MSFSMTHSVVLPYPIGRVFNVLSDAEQMERLQKLTPEAQDFSLLQPDSVSLPNDALSSLNHGYNMPEGCPRPRESTGTSPEDTANLDMRIFPRTRFEFSGTVPILFGLINRPLFVSGAQIVDEKAKVVLFESGVAAQGIQEVKLRTFHEVLLPDNPNGGSGEPRKLGTEVKETVWGSCPFALSFLLRFLAPRVHRNHMELYDRLFDSA</sequence>
<keyword evidence="3" id="KW-1185">Reference proteome</keyword>
<evidence type="ECO:0000313" key="2">
    <source>
        <dbReference type="EMBL" id="KAJ3740844.1"/>
    </source>
</evidence>
<dbReference type="AlphaFoldDB" id="A0A9W8NU41"/>
<evidence type="ECO:0000313" key="3">
    <source>
        <dbReference type="Proteomes" id="UP001142393"/>
    </source>
</evidence>
<reference evidence="2 3" key="1">
    <citation type="journal article" date="2023" name="Proc. Natl. Acad. Sci. U.S.A.">
        <title>A global phylogenomic analysis of the shiitake genus Lentinula.</title>
        <authorList>
            <person name="Sierra-Patev S."/>
            <person name="Min B."/>
            <person name="Naranjo-Ortiz M."/>
            <person name="Looney B."/>
            <person name="Konkel Z."/>
            <person name="Slot J.C."/>
            <person name="Sakamoto Y."/>
            <person name="Steenwyk J.L."/>
            <person name="Rokas A."/>
            <person name="Carro J."/>
            <person name="Camarero S."/>
            <person name="Ferreira P."/>
            <person name="Molpeceres G."/>
            <person name="Ruiz-Duenas F.J."/>
            <person name="Serrano A."/>
            <person name="Henrissat B."/>
            <person name="Drula E."/>
            <person name="Hughes K.W."/>
            <person name="Mata J.L."/>
            <person name="Ishikawa N.K."/>
            <person name="Vargas-Isla R."/>
            <person name="Ushijima S."/>
            <person name="Smith C.A."/>
            <person name="Donoghue J."/>
            <person name="Ahrendt S."/>
            <person name="Andreopoulos W."/>
            <person name="He G."/>
            <person name="LaButti K."/>
            <person name="Lipzen A."/>
            <person name="Ng V."/>
            <person name="Riley R."/>
            <person name="Sandor L."/>
            <person name="Barry K."/>
            <person name="Martinez A.T."/>
            <person name="Xiao Y."/>
            <person name="Gibbons J.G."/>
            <person name="Terashima K."/>
            <person name="Grigoriev I.V."/>
            <person name="Hibbett D."/>
        </authorList>
    </citation>
    <scope>NUCLEOTIDE SEQUENCE [LARGE SCALE GENOMIC DNA]</scope>
    <source>
        <strain evidence="2 3">TFB7810</strain>
    </source>
</reference>
<feature type="region of interest" description="Disordered" evidence="1">
    <location>
        <begin position="60"/>
        <end position="84"/>
    </location>
</feature>
<name>A0A9W8NU41_9AGAR</name>
<accession>A0A9W8NU41</accession>
<protein>
    <submittedName>
        <fullName evidence="2">Uncharacterized protein</fullName>
    </submittedName>
</protein>
<proteinExistence type="predicted"/>